<dbReference type="Proteomes" id="UP001214530">
    <property type="component" value="Chromosome"/>
</dbReference>
<evidence type="ECO:0000313" key="2">
    <source>
        <dbReference type="Proteomes" id="UP001214530"/>
    </source>
</evidence>
<dbReference type="InterPro" id="IPR018490">
    <property type="entry name" value="cNMP-bd_dom_sf"/>
</dbReference>
<evidence type="ECO:0000313" key="1">
    <source>
        <dbReference type="EMBL" id="WEK20974.1"/>
    </source>
</evidence>
<evidence type="ECO:0008006" key="3">
    <source>
        <dbReference type="Google" id="ProtNLM"/>
    </source>
</evidence>
<dbReference type="EMBL" id="CP119313">
    <property type="protein sequence ID" value="WEK20974.1"/>
    <property type="molecule type" value="Genomic_DNA"/>
</dbReference>
<proteinExistence type="predicted"/>
<dbReference type="InterPro" id="IPR014710">
    <property type="entry name" value="RmlC-like_jellyroll"/>
</dbReference>
<reference evidence="1" key="1">
    <citation type="submission" date="2023-03" db="EMBL/GenBank/DDBJ databases">
        <title>Andean soil-derived lignocellulolytic bacterial consortium as a source of novel taxa and putative plastic-active enzymes.</title>
        <authorList>
            <person name="Diaz-Garcia L."/>
            <person name="Chuvochina M."/>
            <person name="Feuerriegel G."/>
            <person name="Bunk B."/>
            <person name="Sproer C."/>
            <person name="Streit W.R."/>
            <person name="Rodriguez L.M."/>
            <person name="Overmann J."/>
            <person name="Jimenez D.J."/>
        </authorList>
    </citation>
    <scope>NUCLEOTIDE SEQUENCE</scope>
    <source>
        <strain evidence="1">MAG 3858</strain>
    </source>
</reference>
<dbReference type="AlphaFoldDB" id="A0AAJ6B8K2"/>
<organism evidence="1 2">
    <name type="scientific">Candidatus Pedobacter colombiensis</name>
    <dbReference type="NCBI Taxonomy" id="3121371"/>
    <lineage>
        <taxon>Bacteria</taxon>
        <taxon>Pseudomonadati</taxon>
        <taxon>Bacteroidota</taxon>
        <taxon>Sphingobacteriia</taxon>
        <taxon>Sphingobacteriales</taxon>
        <taxon>Sphingobacteriaceae</taxon>
        <taxon>Pedobacter</taxon>
    </lineage>
</organism>
<dbReference type="Gene3D" id="2.60.120.10">
    <property type="entry name" value="Jelly Rolls"/>
    <property type="match status" value="1"/>
</dbReference>
<gene>
    <name evidence="1" type="ORF">P0Y49_07460</name>
</gene>
<name>A0AAJ6B8K2_9SPHI</name>
<accession>A0AAJ6B8K2</accession>
<sequence>MKENNNYLNCKILLEKLSNGEIFNKDVTISSRSEADLLMIDNLLTYLRGYLDYTSEFCTTLLPMLEIRILEKMTMFGVEGDGCTDVFWLQSGYGRYFINTTDEEGLPVEETIDFCKPGKILVISECLFNGEIRNFNLQLASGAVVIPLPKKCFESLKLNALEVEELANKIIALDKQDTFVEMKMRKMKPRERYQEFLRIFGVEIEQYFAVKHIASYLGMQPSYLSRLRGENFKKKSD</sequence>
<protein>
    <recommendedName>
        <fullName evidence="3">Crp/Fnr family transcriptional regulator</fullName>
    </recommendedName>
</protein>
<dbReference type="SUPFAM" id="SSF51206">
    <property type="entry name" value="cAMP-binding domain-like"/>
    <property type="match status" value="1"/>
</dbReference>